<protein>
    <submittedName>
        <fullName evidence="4">CPBP family intramembrane metalloprotease</fullName>
    </submittedName>
</protein>
<evidence type="ECO:0000256" key="1">
    <source>
        <dbReference type="SAM" id="MobiDB-lite"/>
    </source>
</evidence>
<keyword evidence="2" id="KW-1133">Transmembrane helix</keyword>
<keyword evidence="4" id="KW-0645">Protease</keyword>
<keyword evidence="2" id="KW-0472">Membrane</keyword>
<evidence type="ECO:0000313" key="4">
    <source>
        <dbReference type="EMBL" id="MBD7980105.1"/>
    </source>
</evidence>
<feature type="transmembrane region" description="Helical" evidence="2">
    <location>
        <begin position="134"/>
        <end position="161"/>
    </location>
</feature>
<feature type="transmembrane region" description="Helical" evidence="2">
    <location>
        <begin position="277"/>
        <end position="297"/>
    </location>
</feature>
<keyword evidence="2" id="KW-0812">Transmembrane</keyword>
<keyword evidence="4" id="KW-0482">Metalloprotease</keyword>
<feature type="region of interest" description="Disordered" evidence="1">
    <location>
        <begin position="1"/>
        <end position="53"/>
    </location>
</feature>
<comment type="caution">
    <text evidence="4">The sequence shown here is derived from an EMBL/GenBank/DDBJ whole genome shotgun (WGS) entry which is preliminary data.</text>
</comment>
<accession>A0ABR8TWH5</accession>
<organism evidence="4 5">
    <name type="scientific">Oerskovia merdavium</name>
    <dbReference type="NCBI Taxonomy" id="2762227"/>
    <lineage>
        <taxon>Bacteria</taxon>
        <taxon>Bacillati</taxon>
        <taxon>Actinomycetota</taxon>
        <taxon>Actinomycetes</taxon>
        <taxon>Micrococcales</taxon>
        <taxon>Cellulomonadaceae</taxon>
        <taxon>Oerskovia</taxon>
    </lineage>
</organism>
<dbReference type="RefSeq" id="WP_191801637.1">
    <property type="nucleotide sequence ID" value="NZ_JACSQF010000004.1"/>
</dbReference>
<proteinExistence type="predicted"/>
<feature type="transmembrane region" description="Helical" evidence="2">
    <location>
        <begin position="92"/>
        <end position="113"/>
    </location>
</feature>
<feature type="transmembrane region" description="Helical" evidence="2">
    <location>
        <begin position="253"/>
        <end position="270"/>
    </location>
</feature>
<keyword evidence="5" id="KW-1185">Reference proteome</keyword>
<evidence type="ECO:0000313" key="5">
    <source>
        <dbReference type="Proteomes" id="UP000655570"/>
    </source>
</evidence>
<feature type="transmembrane region" description="Helical" evidence="2">
    <location>
        <begin position="209"/>
        <end position="233"/>
    </location>
</feature>
<sequence>MAPDDADPTTPSTRTPRPADAAAPVAARATPPAPGRREPPTPARPAPSVSTEPPLPHALARAVLGAAVMGVGLGASVALGVAAAELWGLDGFLARLVPALLVTVLVVPTILVLRRRVDGRPLCGRGWVGPLTAVRTAVLGFGVVLAAALVVLGGATAVGWVTWRAVAAGDLLLFLVTNALVALLYEAVPEEISLRGYVLTTLRSRYARWVAILVTTALFLAAASTSVVVGAGLTRLLGVEPFPWGVVPPGEEPVSYAMLLVVFGLMLAYAREASRTGSVWTCVGAHLAFLTVNRVVLSARGTGVEVDLASPDVLLLVPLYVGVAIVAFAFLGERTPRPLTPTTPSTPRSE</sequence>
<dbReference type="InterPro" id="IPR003675">
    <property type="entry name" value="Rce1/LyrA-like_dom"/>
</dbReference>
<feature type="transmembrane region" description="Helical" evidence="2">
    <location>
        <begin position="313"/>
        <end position="331"/>
    </location>
</feature>
<feature type="compositionally biased region" description="Low complexity" evidence="1">
    <location>
        <begin position="8"/>
        <end position="30"/>
    </location>
</feature>
<dbReference type="EMBL" id="JACSQF010000004">
    <property type="protein sequence ID" value="MBD7980105.1"/>
    <property type="molecule type" value="Genomic_DNA"/>
</dbReference>
<feature type="transmembrane region" description="Helical" evidence="2">
    <location>
        <begin position="167"/>
        <end position="188"/>
    </location>
</feature>
<keyword evidence="4" id="KW-0378">Hydrolase</keyword>
<name>A0ABR8TWH5_9CELL</name>
<dbReference type="GO" id="GO:0008237">
    <property type="term" value="F:metallopeptidase activity"/>
    <property type="evidence" value="ECO:0007669"/>
    <property type="project" value="UniProtKB-KW"/>
</dbReference>
<gene>
    <name evidence="4" type="ORF">H9641_05145</name>
</gene>
<feature type="transmembrane region" description="Helical" evidence="2">
    <location>
        <begin position="62"/>
        <end position="86"/>
    </location>
</feature>
<evidence type="ECO:0000259" key="3">
    <source>
        <dbReference type="Pfam" id="PF02517"/>
    </source>
</evidence>
<dbReference type="Proteomes" id="UP000655570">
    <property type="component" value="Unassembled WGS sequence"/>
</dbReference>
<dbReference type="Pfam" id="PF02517">
    <property type="entry name" value="Rce1-like"/>
    <property type="match status" value="1"/>
</dbReference>
<feature type="domain" description="CAAX prenyl protease 2/Lysostaphin resistance protein A-like" evidence="3">
    <location>
        <begin position="175"/>
        <end position="289"/>
    </location>
</feature>
<evidence type="ECO:0000256" key="2">
    <source>
        <dbReference type="SAM" id="Phobius"/>
    </source>
</evidence>
<reference evidence="4 5" key="1">
    <citation type="submission" date="2020-08" db="EMBL/GenBank/DDBJ databases">
        <title>A Genomic Blueprint of the Chicken Gut Microbiome.</title>
        <authorList>
            <person name="Gilroy R."/>
            <person name="Ravi A."/>
            <person name="Getino M."/>
            <person name="Pursley I."/>
            <person name="Horton D.L."/>
            <person name="Alikhan N.-F."/>
            <person name="Baker D."/>
            <person name="Gharbi K."/>
            <person name="Hall N."/>
            <person name="Watson M."/>
            <person name="Adriaenssens E.M."/>
            <person name="Foster-Nyarko E."/>
            <person name="Jarju S."/>
            <person name="Secka A."/>
            <person name="Antonio M."/>
            <person name="Oren A."/>
            <person name="Chaudhuri R."/>
            <person name="La Ragione R.M."/>
            <person name="Hildebrand F."/>
            <person name="Pallen M.J."/>
        </authorList>
    </citation>
    <scope>NUCLEOTIDE SEQUENCE [LARGE SCALE GENOMIC DNA]</scope>
    <source>
        <strain evidence="4 5">Sa2CUA9</strain>
    </source>
</reference>